<keyword evidence="3" id="KW-0482">Metalloprotease</keyword>
<reference evidence="4 5" key="1">
    <citation type="submission" date="2016-10" db="EMBL/GenBank/DDBJ databases">
        <authorList>
            <person name="Varghese N."/>
            <person name="Submissions S."/>
        </authorList>
    </citation>
    <scope>NUCLEOTIDE SEQUENCE [LARGE SCALE GENOMIC DNA]</scope>
    <source>
        <strain evidence="4 5">DSM 2260</strain>
    </source>
</reference>
<feature type="transmembrane region" description="Helical" evidence="1">
    <location>
        <begin position="274"/>
        <end position="291"/>
    </location>
</feature>
<dbReference type="RefSeq" id="WP_090484099.1">
    <property type="nucleotide sequence ID" value="NZ_BJVY01000046.1"/>
</dbReference>
<feature type="transmembrane region" description="Helical" evidence="1">
    <location>
        <begin position="65"/>
        <end position="91"/>
    </location>
</feature>
<evidence type="ECO:0000313" key="4">
    <source>
        <dbReference type="EMBL" id="SDD22448.1"/>
    </source>
</evidence>
<keyword evidence="1" id="KW-1133">Transmembrane helix</keyword>
<keyword evidence="3" id="KW-0645">Protease</keyword>
<dbReference type="EMBL" id="BJVY01000046">
    <property type="protein sequence ID" value="GEL74388.1"/>
    <property type="molecule type" value="Genomic_DNA"/>
</dbReference>
<dbReference type="PANTHER" id="PTHR39430:SF1">
    <property type="entry name" value="PROTEASE"/>
    <property type="match status" value="1"/>
</dbReference>
<feature type="transmembrane region" description="Helical" evidence="1">
    <location>
        <begin position="111"/>
        <end position="132"/>
    </location>
</feature>
<evidence type="ECO:0000313" key="5">
    <source>
        <dbReference type="Proteomes" id="UP000198717"/>
    </source>
</evidence>
<feature type="domain" description="CAAX prenyl protease 2/Lysostaphin resistance protein A-like" evidence="2">
    <location>
        <begin position="150"/>
        <end position="244"/>
    </location>
</feature>
<accession>A0A511HLC9</accession>
<protein>
    <submittedName>
        <fullName evidence="4">CAAX protease self-immunity</fullName>
    </submittedName>
    <submittedName>
        <fullName evidence="3">CPBP family intramembrane metalloprotease</fullName>
    </submittedName>
</protein>
<keyword evidence="1" id="KW-0812">Transmembrane</keyword>
<dbReference type="EMBL" id="FNAJ01000001">
    <property type="protein sequence ID" value="SDD22448.1"/>
    <property type="molecule type" value="Genomic_DNA"/>
</dbReference>
<keyword evidence="3" id="KW-0378">Hydrolase</keyword>
<evidence type="ECO:0000256" key="1">
    <source>
        <dbReference type="SAM" id="Phobius"/>
    </source>
</evidence>
<dbReference type="PANTHER" id="PTHR39430">
    <property type="entry name" value="MEMBRANE-ASSOCIATED PROTEASE-RELATED"/>
    <property type="match status" value="1"/>
</dbReference>
<dbReference type="Proteomes" id="UP000198717">
    <property type="component" value="Unassembled WGS sequence"/>
</dbReference>
<dbReference type="Pfam" id="PF02517">
    <property type="entry name" value="Rce1-like"/>
    <property type="match status" value="1"/>
</dbReference>
<evidence type="ECO:0000313" key="6">
    <source>
        <dbReference type="Proteomes" id="UP000321224"/>
    </source>
</evidence>
<feature type="transmembrane region" description="Helical" evidence="1">
    <location>
        <begin position="234"/>
        <end position="254"/>
    </location>
</feature>
<dbReference type="GO" id="GO:0004175">
    <property type="term" value="F:endopeptidase activity"/>
    <property type="evidence" value="ECO:0007669"/>
    <property type="project" value="UniProtKB-ARBA"/>
</dbReference>
<organism evidence="3 6">
    <name type="scientific">Myxococcus virescens</name>
    <dbReference type="NCBI Taxonomy" id="83456"/>
    <lineage>
        <taxon>Bacteria</taxon>
        <taxon>Pseudomonadati</taxon>
        <taxon>Myxococcota</taxon>
        <taxon>Myxococcia</taxon>
        <taxon>Myxococcales</taxon>
        <taxon>Cystobacterineae</taxon>
        <taxon>Myxococcaceae</taxon>
        <taxon>Myxococcus</taxon>
    </lineage>
</organism>
<gene>
    <name evidence="3" type="ORF">MVI01_61720</name>
    <name evidence="4" type="ORF">SAMN04488504_1014</name>
</gene>
<proteinExistence type="predicted"/>
<comment type="caution">
    <text evidence="3">The sequence shown here is derived from an EMBL/GenBank/DDBJ whole genome shotgun (WGS) entry which is preliminary data.</text>
</comment>
<feature type="transmembrane region" description="Helical" evidence="1">
    <location>
        <begin position="179"/>
        <end position="197"/>
    </location>
</feature>
<dbReference type="GO" id="GO:0080120">
    <property type="term" value="P:CAAX-box protein maturation"/>
    <property type="evidence" value="ECO:0007669"/>
    <property type="project" value="UniProtKB-ARBA"/>
</dbReference>
<sequence length="303" mass="32724">MSNVYLEQASRGRNQPWRYVLTAVLIGLAVVLFNVPYSAFLFLVASRSGDADFRFDPVAGVVEGVPFPAFAVGMLSFAVVIAALALGVRAVHKRPFSSLLGQEGGFRVRPFLKAAAGAFGVLSVAAGVNVLMDRESFTLNFDASRFFVALGLVLVLTPIQAAAEELLYRGWLMQGVYRLLPRPWVAVAVSSLLFWAAHLPNPEASGTPGWSAAYYLTVGILLAWVTLRTGRLEAAMGLHAGMNLCAFLVTAPATVMFRPASLFIDVQPNSMRDVAFIALLAVGTVLMVRRGDDRPFTERLSAQ</sequence>
<feature type="transmembrane region" description="Helical" evidence="1">
    <location>
        <begin position="20"/>
        <end position="45"/>
    </location>
</feature>
<dbReference type="InterPro" id="IPR003675">
    <property type="entry name" value="Rce1/LyrA-like_dom"/>
</dbReference>
<dbReference type="AlphaFoldDB" id="A0A511HLC9"/>
<feature type="transmembrane region" description="Helical" evidence="1">
    <location>
        <begin position="144"/>
        <end position="167"/>
    </location>
</feature>
<reference evidence="3 6" key="2">
    <citation type="submission" date="2019-07" db="EMBL/GenBank/DDBJ databases">
        <title>Whole genome shotgun sequence of Myxococcus virescens NBRC 100334.</title>
        <authorList>
            <person name="Hosoyama A."/>
            <person name="Uohara A."/>
            <person name="Ohji S."/>
            <person name="Ichikawa N."/>
        </authorList>
    </citation>
    <scope>NUCLEOTIDE SEQUENCE [LARGE SCALE GENOMIC DNA]</scope>
    <source>
        <strain evidence="3 6">NBRC 100334</strain>
    </source>
</reference>
<keyword evidence="1" id="KW-0472">Membrane</keyword>
<evidence type="ECO:0000313" key="3">
    <source>
        <dbReference type="EMBL" id="GEL74388.1"/>
    </source>
</evidence>
<feature type="transmembrane region" description="Helical" evidence="1">
    <location>
        <begin position="209"/>
        <end position="227"/>
    </location>
</feature>
<dbReference type="Proteomes" id="UP000321224">
    <property type="component" value="Unassembled WGS sequence"/>
</dbReference>
<evidence type="ECO:0000259" key="2">
    <source>
        <dbReference type="Pfam" id="PF02517"/>
    </source>
</evidence>
<dbReference type="GO" id="GO:0008237">
    <property type="term" value="F:metallopeptidase activity"/>
    <property type="evidence" value="ECO:0007669"/>
    <property type="project" value="UniProtKB-KW"/>
</dbReference>
<keyword evidence="5" id="KW-1185">Reference proteome</keyword>
<name>A0A511HLC9_9BACT</name>
<dbReference type="GO" id="GO:0006508">
    <property type="term" value="P:proteolysis"/>
    <property type="evidence" value="ECO:0007669"/>
    <property type="project" value="UniProtKB-KW"/>
</dbReference>